<evidence type="ECO:0000313" key="4">
    <source>
        <dbReference type="Proteomes" id="UP001596549"/>
    </source>
</evidence>
<feature type="coiled-coil region" evidence="1">
    <location>
        <begin position="127"/>
        <end position="161"/>
    </location>
</feature>
<dbReference type="InterPro" id="IPR014243">
    <property type="entry name" value="RsfA-like"/>
</dbReference>
<organism evidence="3 4">
    <name type="scientific">Fictibacillus iocasae</name>
    <dbReference type="NCBI Taxonomy" id="2715437"/>
    <lineage>
        <taxon>Bacteria</taxon>
        <taxon>Bacillati</taxon>
        <taxon>Bacillota</taxon>
        <taxon>Bacilli</taxon>
        <taxon>Bacillales</taxon>
        <taxon>Fictibacillaceae</taxon>
        <taxon>Fictibacillus</taxon>
    </lineage>
</organism>
<protein>
    <submittedName>
        <fullName evidence="3">RsfA family transcriptional regulator</fullName>
    </submittedName>
</protein>
<sequence length="194" mass="22743">MTIMRQDAWTQDEDLLLAEVTLRHIRESSTQLSAFEEVGEKLTRTPAACGFRWNSLIRKQHESAILLAKQQRKERNRGKAARKEKWQVLDRDVQHGGGEDVYEENDSAFIDKVILFLRDLKEKNKSGEPLEEENRSLRKQLLELESRHVELKESLERLNKEYTIVCEDYKALIGIMDRARQRARPQELEASQPK</sequence>
<keyword evidence="4" id="KW-1185">Reference proteome</keyword>
<dbReference type="PROSITE" id="PS50090">
    <property type="entry name" value="MYB_LIKE"/>
    <property type="match status" value="1"/>
</dbReference>
<evidence type="ECO:0000313" key="3">
    <source>
        <dbReference type="EMBL" id="MFC7372062.1"/>
    </source>
</evidence>
<gene>
    <name evidence="3" type="ORF">ACFQPF_10245</name>
</gene>
<dbReference type="EMBL" id="JBHTCP010000016">
    <property type="protein sequence ID" value="MFC7372062.1"/>
    <property type="molecule type" value="Genomic_DNA"/>
</dbReference>
<feature type="domain" description="Myb-like" evidence="2">
    <location>
        <begin position="1"/>
        <end position="57"/>
    </location>
</feature>
<dbReference type="Pfam" id="PF13921">
    <property type="entry name" value="Myb_DNA-bind_6"/>
    <property type="match status" value="1"/>
</dbReference>
<dbReference type="PANTHER" id="PTHR41302">
    <property type="entry name" value="PRESPORE-SPECIFIC TRANSCRIPTIONAL REGULATOR RSFA-RELATED"/>
    <property type="match status" value="1"/>
</dbReference>
<dbReference type="PANTHER" id="PTHR41302:SF2">
    <property type="entry name" value="PRESPORE SPECIFIC TRANSCRIPTIONAL ACTIVATOR RSFA"/>
    <property type="match status" value="1"/>
</dbReference>
<dbReference type="Proteomes" id="UP001596549">
    <property type="component" value="Unassembled WGS sequence"/>
</dbReference>
<name>A0ABW2NN64_9BACL</name>
<proteinExistence type="predicted"/>
<dbReference type="InterPro" id="IPR001005">
    <property type="entry name" value="SANT/Myb"/>
</dbReference>
<dbReference type="RefSeq" id="WP_379749272.1">
    <property type="nucleotide sequence ID" value="NZ_JBHTCP010000016.1"/>
</dbReference>
<dbReference type="NCBIfam" id="TIGR02894">
    <property type="entry name" value="DNA_bind_RsfA"/>
    <property type="match status" value="1"/>
</dbReference>
<evidence type="ECO:0000256" key="1">
    <source>
        <dbReference type="SAM" id="Coils"/>
    </source>
</evidence>
<evidence type="ECO:0000259" key="2">
    <source>
        <dbReference type="PROSITE" id="PS50090"/>
    </source>
</evidence>
<comment type="caution">
    <text evidence="3">The sequence shown here is derived from an EMBL/GenBank/DDBJ whole genome shotgun (WGS) entry which is preliminary data.</text>
</comment>
<accession>A0ABW2NN64</accession>
<reference evidence="4" key="1">
    <citation type="journal article" date="2019" name="Int. J. Syst. Evol. Microbiol.">
        <title>The Global Catalogue of Microorganisms (GCM) 10K type strain sequencing project: providing services to taxonomists for standard genome sequencing and annotation.</title>
        <authorList>
            <consortium name="The Broad Institute Genomics Platform"/>
            <consortium name="The Broad Institute Genome Sequencing Center for Infectious Disease"/>
            <person name="Wu L."/>
            <person name="Ma J."/>
        </authorList>
    </citation>
    <scope>NUCLEOTIDE SEQUENCE [LARGE SCALE GENOMIC DNA]</scope>
    <source>
        <strain evidence="4">NBRC 106396</strain>
    </source>
</reference>
<keyword evidence="1" id="KW-0175">Coiled coil</keyword>